<dbReference type="Proteomes" id="UP000000763">
    <property type="component" value="Chromosome 8"/>
</dbReference>
<sequence length="62" mass="7157">MRRWRKEDKVANGRVSSGGDDGPEEEATTREKEDGACSERVLSDRPIHFTEWHFIRSRSTPP</sequence>
<evidence type="ECO:0000313" key="2">
    <source>
        <dbReference type="EMBL" id="BAC99646.1"/>
    </source>
</evidence>
<feature type="region of interest" description="Disordered" evidence="1">
    <location>
        <begin position="1"/>
        <end position="42"/>
    </location>
</feature>
<evidence type="ECO:0000313" key="3">
    <source>
        <dbReference type="Proteomes" id="UP000000763"/>
    </source>
</evidence>
<name>Q6ZAJ2_ORYSJ</name>
<gene>
    <name evidence="2" type="primary">P0042B03.42</name>
</gene>
<protein>
    <submittedName>
        <fullName evidence="2">Uncharacterized protein</fullName>
    </submittedName>
</protein>
<evidence type="ECO:0000256" key="1">
    <source>
        <dbReference type="SAM" id="MobiDB-lite"/>
    </source>
</evidence>
<reference evidence="3" key="1">
    <citation type="journal article" date="2005" name="Nature">
        <title>The map-based sequence of the rice genome.</title>
        <authorList>
            <consortium name="International rice genome sequencing project (IRGSP)"/>
            <person name="Matsumoto T."/>
            <person name="Wu J."/>
            <person name="Kanamori H."/>
            <person name="Katayose Y."/>
            <person name="Fujisawa M."/>
            <person name="Namiki N."/>
            <person name="Mizuno H."/>
            <person name="Yamamoto K."/>
            <person name="Antonio B.A."/>
            <person name="Baba T."/>
            <person name="Sakata K."/>
            <person name="Nagamura Y."/>
            <person name="Aoki H."/>
            <person name="Arikawa K."/>
            <person name="Arita K."/>
            <person name="Bito T."/>
            <person name="Chiden Y."/>
            <person name="Fujitsuka N."/>
            <person name="Fukunaka R."/>
            <person name="Hamada M."/>
            <person name="Harada C."/>
            <person name="Hayashi A."/>
            <person name="Hijishita S."/>
            <person name="Honda M."/>
            <person name="Hosokawa S."/>
            <person name="Ichikawa Y."/>
            <person name="Idonuma A."/>
            <person name="Iijima M."/>
            <person name="Ikeda M."/>
            <person name="Ikeno M."/>
            <person name="Ito K."/>
            <person name="Ito S."/>
            <person name="Ito T."/>
            <person name="Ito Y."/>
            <person name="Ito Y."/>
            <person name="Iwabuchi A."/>
            <person name="Kamiya K."/>
            <person name="Karasawa W."/>
            <person name="Kurita K."/>
            <person name="Katagiri S."/>
            <person name="Kikuta A."/>
            <person name="Kobayashi H."/>
            <person name="Kobayashi N."/>
            <person name="Machita K."/>
            <person name="Maehara T."/>
            <person name="Masukawa M."/>
            <person name="Mizubayashi T."/>
            <person name="Mukai Y."/>
            <person name="Nagasaki H."/>
            <person name="Nagata Y."/>
            <person name="Naito S."/>
            <person name="Nakashima M."/>
            <person name="Nakama Y."/>
            <person name="Nakamichi Y."/>
            <person name="Nakamura M."/>
            <person name="Meguro A."/>
            <person name="Negishi M."/>
            <person name="Ohta I."/>
            <person name="Ohta T."/>
            <person name="Okamoto M."/>
            <person name="Ono N."/>
            <person name="Saji S."/>
            <person name="Sakaguchi M."/>
            <person name="Sakai K."/>
            <person name="Shibata M."/>
            <person name="Shimokawa T."/>
            <person name="Song J."/>
            <person name="Takazaki Y."/>
            <person name="Terasawa K."/>
            <person name="Tsugane M."/>
            <person name="Tsuji K."/>
            <person name="Ueda S."/>
            <person name="Waki K."/>
            <person name="Yamagata H."/>
            <person name="Yamamoto M."/>
            <person name="Yamamoto S."/>
            <person name="Yamane H."/>
            <person name="Yoshiki S."/>
            <person name="Yoshihara R."/>
            <person name="Yukawa K."/>
            <person name="Zhong H."/>
            <person name="Yano M."/>
            <person name="Yuan Q."/>
            <person name="Ouyang S."/>
            <person name="Liu J."/>
            <person name="Jones K.M."/>
            <person name="Gansberger K."/>
            <person name="Moffat K."/>
            <person name="Hill J."/>
            <person name="Bera J."/>
            <person name="Fadrosh D."/>
            <person name="Jin S."/>
            <person name="Johri S."/>
            <person name="Kim M."/>
            <person name="Overton L."/>
            <person name="Reardon M."/>
            <person name="Tsitrin T."/>
            <person name="Vuong H."/>
            <person name="Weaver B."/>
            <person name="Ciecko A."/>
            <person name="Tallon L."/>
            <person name="Jackson J."/>
            <person name="Pai G."/>
            <person name="Aken S.V."/>
            <person name="Utterback T."/>
            <person name="Reidmuller S."/>
            <person name="Feldblyum T."/>
            <person name="Hsiao J."/>
            <person name="Zismann V."/>
            <person name="Iobst S."/>
            <person name="de Vazeille A.R."/>
            <person name="Buell C.R."/>
            <person name="Ying K."/>
            <person name="Li Y."/>
            <person name="Lu T."/>
            <person name="Huang Y."/>
            <person name="Zhao Q."/>
            <person name="Feng Q."/>
            <person name="Zhang L."/>
            <person name="Zhu J."/>
            <person name="Weng Q."/>
            <person name="Mu J."/>
            <person name="Lu Y."/>
            <person name="Fan D."/>
            <person name="Liu Y."/>
            <person name="Guan J."/>
            <person name="Zhang Y."/>
            <person name="Yu S."/>
            <person name="Liu X."/>
            <person name="Zhang Y."/>
            <person name="Hong G."/>
            <person name="Han B."/>
            <person name="Choisne N."/>
            <person name="Demange N."/>
            <person name="Orjeda G."/>
            <person name="Samain S."/>
            <person name="Cattolico L."/>
            <person name="Pelletier E."/>
            <person name="Couloux A."/>
            <person name="Segurens B."/>
            <person name="Wincker P."/>
            <person name="D'Hont A."/>
            <person name="Scarpelli C."/>
            <person name="Weissenbach J."/>
            <person name="Salanoubat M."/>
            <person name="Quetier F."/>
            <person name="Yu Y."/>
            <person name="Kim H.R."/>
            <person name="Rambo T."/>
            <person name="Currie J."/>
            <person name="Collura K."/>
            <person name="Luo M."/>
            <person name="Yang T."/>
            <person name="Ammiraju J.S.S."/>
            <person name="Engler F."/>
            <person name="Soderlund C."/>
            <person name="Wing R.A."/>
            <person name="Palmer L.E."/>
            <person name="de la Bastide M."/>
            <person name="Spiegel L."/>
            <person name="Nascimento L."/>
            <person name="Zutavern T."/>
            <person name="O'Shaughnessy A."/>
            <person name="Dike S."/>
            <person name="Dedhia N."/>
            <person name="Preston R."/>
            <person name="Balija V."/>
            <person name="McCombie W.R."/>
            <person name="Chow T."/>
            <person name="Chen H."/>
            <person name="Chung M."/>
            <person name="Chen C."/>
            <person name="Shaw J."/>
            <person name="Wu H."/>
            <person name="Hsiao K."/>
            <person name="Chao Y."/>
            <person name="Chu M."/>
            <person name="Cheng C."/>
            <person name="Hour A."/>
            <person name="Lee P."/>
            <person name="Lin S."/>
            <person name="Lin Y."/>
            <person name="Liou J."/>
            <person name="Liu S."/>
            <person name="Hsing Y."/>
            <person name="Raghuvanshi S."/>
            <person name="Mohanty A."/>
            <person name="Bharti A.K."/>
            <person name="Gaur A."/>
            <person name="Gupta V."/>
            <person name="Kumar D."/>
            <person name="Ravi V."/>
            <person name="Vij S."/>
            <person name="Kapur A."/>
            <person name="Khurana P."/>
            <person name="Khurana P."/>
            <person name="Khurana J.P."/>
            <person name="Tyagi A.K."/>
            <person name="Gaikwad K."/>
            <person name="Singh A."/>
            <person name="Dalal V."/>
            <person name="Srivastava S."/>
            <person name="Dixit A."/>
            <person name="Pal A.K."/>
            <person name="Ghazi I.A."/>
            <person name="Yadav M."/>
            <person name="Pandit A."/>
            <person name="Bhargava A."/>
            <person name="Sureshbabu K."/>
            <person name="Batra K."/>
            <person name="Sharma T.R."/>
            <person name="Mohapatra T."/>
            <person name="Singh N.K."/>
            <person name="Messing J."/>
            <person name="Nelson A.B."/>
            <person name="Fuks G."/>
            <person name="Kavchok S."/>
            <person name="Keizer G."/>
            <person name="Linton E."/>
            <person name="Llaca V."/>
            <person name="Song R."/>
            <person name="Tanyolac B."/>
            <person name="Young S."/>
            <person name="Ho-Il K."/>
            <person name="Hahn J.H."/>
            <person name="Sangsakoo G."/>
            <person name="Vanavichit A."/>
            <person name="de Mattos Luiz.A.T."/>
            <person name="Zimmer P.D."/>
            <person name="Malone G."/>
            <person name="Dellagostin O."/>
            <person name="de Oliveira A.C."/>
            <person name="Bevan M."/>
            <person name="Bancroft I."/>
            <person name="Minx P."/>
            <person name="Cordum H."/>
            <person name="Wilson R."/>
            <person name="Cheng Z."/>
            <person name="Jin W."/>
            <person name="Jiang J."/>
            <person name="Leong S.A."/>
            <person name="Iwama H."/>
            <person name="Gojobori T."/>
            <person name="Itoh T."/>
            <person name="Niimura Y."/>
            <person name="Fujii Y."/>
            <person name="Habara T."/>
            <person name="Sakai H."/>
            <person name="Sato Y."/>
            <person name="Wilson G."/>
            <person name="Kumar K."/>
            <person name="McCouch S."/>
            <person name="Juretic N."/>
            <person name="Hoen D."/>
            <person name="Wright S."/>
            <person name="Bruskiewich R."/>
            <person name="Bureau T."/>
            <person name="Miyao A."/>
            <person name="Hirochika H."/>
            <person name="Nishikawa T."/>
            <person name="Kadowaki K."/>
            <person name="Sugiura M."/>
            <person name="Burr B."/>
            <person name="Sasaki T."/>
        </authorList>
    </citation>
    <scope>NUCLEOTIDE SEQUENCE [LARGE SCALE GENOMIC DNA]</scope>
    <source>
        <strain evidence="3">cv. Nipponbare</strain>
    </source>
</reference>
<organism evidence="2 3">
    <name type="scientific">Oryza sativa subsp. japonica</name>
    <name type="common">Rice</name>
    <dbReference type="NCBI Taxonomy" id="39947"/>
    <lineage>
        <taxon>Eukaryota</taxon>
        <taxon>Viridiplantae</taxon>
        <taxon>Streptophyta</taxon>
        <taxon>Embryophyta</taxon>
        <taxon>Tracheophyta</taxon>
        <taxon>Spermatophyta</taxon>
        <taxon>Magnoliopsida</taxon>
        <taxon>Liliopsida</taxon>
        <taxon>Poales</taxon>
        <taxon>Poaceae</taxon>
        <taxon>BOP clade</taxon>
        <taxon>Oryzoideae</taxon>
        <taxon>Oryzeae</taxon>
        <taxon>Oryzinae</taxon>
        <taxon>Oryza</taxon>
        <taxon>Oryza sativa</taxon>
    </lineage>
</organism>
<dbReference type="EMBL" id="AP004658">
    <property type="protein sequence ID" value="BAC99646.1"/>
    <property type="molecule type" value="Genomic_DNA"/>
</dbReference>
<feature type="compositionally biased region" description="Basic and acidic residues" evidence="1">
    <location>
        <begin position="1"/>
        <end position="11"/>
    </location>
</feature>
<proteinExistence type="predicted"/>
<reference evidence="3" key="2">
    <citation type="journal article" date="2008" name="Nucleic Acids Res.">
        <title>The rice annotation project database (RAP-DB): 2008 update.</title>
        <authorList>
            <consortium name="The rice annotation project (RAP)"/>
        </authorList>
    </citation>
    <scope>GENOME REANNOTATION</scope>
    <source>
        <strain evidence="3">cv. Nipponbare</strain>
    </source>
</reference>
<feature type="compositionally biased region" description="Basic and acidic residues" evidence="1">
    <location>
        <begin position="27"/>
        <end position="42"/>
    </location>
</feature>
<accession>Q6ZAJ2</accession>
<dbReference type="AlphaFoldDB" id="Q6ZAJ2"/>